<gene>
    <name evidence="3" type="ORF">CLP_2646</name>
</gene>
<dbReference type="InterPro" id="IPR010982">
    <property type="entry name" value="Lambda_DNA-bd_dom_sf"/>
</dbReference>
<dbReference type="RefSeq" id="WP_003409858.1">
    <property type="nucleotide sequence ID" value="NZ_ACOM01000005.1"/>
</dbReference>
<dbReference type="PANTHER" id="PTHR46797:SF1">
    <property type="entry name" value="METHYLPHOSPHONATE SYNTHASE"/>
    <property type="match status" value="1"/>
</dbReference>
<dbReference type="SUPFAM" id="SSF47413">
    <property type="entry name" value="lambda repressor-like DNA-binding domains"/>
    <property type="match status" value="1"/>
</dbReference>
<evidence type="ECO:0000313" key="4">
    <source>
        <dbReference type="Proteomes" id="UP000003081"/>
    </source>
</evidence>
<dbReference type="EMBL" id="ACOM01000005">
    <property type="protein sequence ID" value="EEP53319.1"/>
    <property type="molecule type" value="Genomic_DNA"/>
</dbReference>
<dbReference type="SMART" id="SM00530">
    <property type="entry name" value="HTH_XRE"/>
    <property type="match status" value="1"/>
</dbReference>
<dbReference type="Proteomes" id="UP000003081">
    <property type="component" value="Unassembled WGS sequence"/>
</dbReference>
<sequence>MIGTRIAELRKLKGIKLCDLAEQAEISKSYLSNLENNRKENPSPAVLEKIASVLKVNVSDFFNETPIEDKLSFLEDDMKILFSKAQKLSKSDRQKVLKMIEIFEQENN</sequence>
<evidence type="ECO:0000259" key="2">
    <source>
        <dbReference type="PROSITE" id="PS50943"/>
    </source>
</evidence>
<name>C4IGV2_CLOBU</name>
<keyword evidence="4" id="KW-1185">Reference proteome</keyword>
<dbReference type="Gene3D" id="1.10.260.40">
    <property type="entry name" value="lambda repressor-like DNA-binding domains"/>
    <property type="match status" value="1"/>
</dbReference>
<comment type="caution">
    <text evidence="3">The sequence shown here is derived from an EMBL/GenBank/DDBJ whole genome shotgun (WGS) entry which is preliminary data.</text>
</comment>
<feature type="domain" description="HTH cro/C1-type" evidence="2">
    <location>
        <begin position="6"/>
        <end position="61"/>
    </location>
</feature>
<dbReference type="GO" id="GO:0005829">
    <property type="term" value="C:cytosol"/>
    <property type="evidence" value="ECO:0007669"/>
    <property type="project" value="TreeGrafter"/>
</dbReference>
<dbReference type="GO" id="GO:0003700">
    <property type="term" value="F:DNA-binding transcription factor activity"/>
    <property type="evidence" value="ECO:0007669"/>
    <property type="project" value="TreeGrafter"/>
</dbReference>
<dbReference type="HOGENOM" id="CLU_066192_4_4_9"/>
<accession>C4IGV2</accession>
<organism evidence="3 4">
    <name type="scientific">Clostridium butyricum E4 str. BoNT E BL5262</name>
    <dbReference type="NCBI Taxonomy" id="632245"/>
    <lineage>
        <taxon>Bacteria</taxon>
        <taxon>Bacillati</taxon>
        <taxon>Bacillota</taxon>
        <taxon>Clostridia</taxon>
        <taxon>Eubacteriales</taxon>
        <taxon>Clostridiaceae</taxon>
        <taxon>Clostridium</taxon>
    </lineage>
</organism>
<dbReference type="CDD" id="cd00093">
    <property type="entry name" value="HTH_XRE"/>
    <property type="match status" value="1"/>
</dbReference>
<dbReference type="Pfam" id="PF01381">
    <property type="entry name" value="HTH_3"/>
    <property type="match status" value="1"/>
</dbReference>
<dbReference type="eggNOG" id="COG1396">
    <property type="taxonomic scope" value="Bacteria"/>
</dbReference>
<dbReference type="InterPro" id="IPR050807">
    <property type="entry name" value="TransReg_Diox_bact_type"/>
</dbReference>
<dbReference type="GO" id="GO:0003677">
    <property type="term" value="F:DNA binding"/>
    <property type="evidence" value="ECO:0007669"/>
    <property type="project" value="UniProtKB-KW"/>
</dbReference>
<evidence type="ECO:0000313" key="3">
    <source>
        <dbReference type="EMBL" id="EEP53319.1"/>
    </source>
</evidence>
<keyword evidence="1" id="KW-0238">DNA-binding</keyword>
<reference evidence="3 4" key="1">
    <citation type="submission" date="2009-08" db="EMBL/GenBank/DDBJ databases">
        <authorList>
            <person name="Shrivastava S."/>
            <person name="Brinkac L.B."/>
            <person name="Brown J.L."/>
            <person name="Bruce D.B."/>
            <person name="Detter C."/>
            <person name="Green L.D."/>
            <person name="Munk C.A."/>
            <person name="Rogers Y.C."/>
            <person name="Tapia R."/>
            <person name="Sims D.R."/>
            <person name="Smith L.A."/>
            <person name="Smith T.J."/>
            <person name="Sutton G."/>
            <person name="Brettin T."/>
        </authorList>
    </citation>
    <scope>NUCLEOTIDE SEQUENCE [LARGE SCALE GENOMIC DNA]</scope>
    <source>
        <strain evidence="4">E4 str. BoNT E BL5262</strain>
    </source>
</reference>
<dbReference type="PROSITE" id="PS50943">
    <property type="entry name" value="HTH_CROC1"/>
    <property type="match status" value="1"/>
</dbReference>
<evidence type="ECO:0000256" key="1">
    <source>
        <dbReference type="ARBA" id="ARBA00023125"/>
    </source>
</evidence>
<dbReference type="PANTHER" id="PTHR46797">
    <property type="entry name" value="HTH-TYPE TRANSCRIPTIONAL REGULATOR"/>
    <property type="match status" value="1"/>
</dbReference>
<proteinExistence type="predicted"/>
<dbReference type="AlphaFoldDB" id="C4IGV2"/>
<protein>
    <submittedName>
        <fullName evidence="3">HTH-type transcriptional regulator SinR</fullName>
    </submittedName>
</protein>
<dbReference type="InterPro" id="IPR001387">
    <property type="entry name" value="Cro/C1-type_HTH"/>
</dbReference>